<dbReference type="OrthoDB" id="9810929at2"/>
<keyword evidence="6" id="KW-0460">Magnesium</keyword>
<dbReference type="GO" id="GO:0008375">
    <property type="term" value="F:acetylglucosaminyltransferase activity"/>
    <property type="evidence" value="ECO:0007669"/>
    <property type="project" value="InterPro"/>
</dbReference>
<evidence type="ECO:0000256" key="2">
    <source>
        <dbReference type="ARBA" id="ARBA00011884"/>
    </source>
</evidence>
<dbReference type="SUPFAM" id="SSF53756">
    <property type="entry name" value="UDP-Glycosyltransferase/glycogen phosphorylase"/>
    <property type="match status" value="1"/>
</dbReference>
<dbReference type="NCBIfam" id="TIGR03449">
    <property type="entry name" value="mycothiol_MshA"/>
    <property type="match status" value="1"/>
</dbReference>
<dbReference type="Pfam" id="PF00534">
    <property type="entry name" value="Glycos_transf_1"/>
    <property type="match status" value="1"/>
</dbReference>
<comment type="caution">
    <text evidence="11">The sequence shown here is derived from an EMBL/GenBank/DDBJ whole genome shotgun (WGS) entry which is preliminary data.</text>
</comment>
<evidence type="ECO:0000313" key="11">
    <source>
        <dbReference type="EMBL" id="PRZ43893.1"/>
    </source>
</evidence>
<name>A0A2T1A5L1_9ACTN</name>
<dbReference type="InterPro" id="IPR050194">
    <property type="entry name" value="Glycosyltransferase_grp1"/>
</dbReference>
<dbReference type="Pfam" id="PF13439">
    <property type="entry name" value="Glyco_transf_4"/>
    <property type="match status" value="1"/>
</dbReference>
<dbReference type="PANTHER" id="PTHR45947:SF3">
    <property type="entry name" value="SULFOQUINOVOSYL TRANSFERASE SQD2"/>
    <property type="match status" value="1"/>
</dbReference>
<organism evidence="11 12">
    <name type="scientific">Antricoccus suffuscus</name>
    <dbReference type="NCBI Taxonomy" id="1629062"/>
    <lineage>
        <taxon>Bacteria</taxon>
        <taxon>Bacillati</taxon>
        <taxon>Actinomycetota</taxon>
        <taxon>Actinomycetes</taxon>
        <taxon>Geodermatophilales</taxon>
        <taxon>Antricoccaceae</taxon>
        <taxon>Antricoccus</taxon>
    </lineage>
</organism>
<evidence type="ECO:0000256" key="7">
    <source>
        <dbReference type="ARBA" id="ARBA00048131"/>
    </source>
</evidence>
<keyword evidence="3" id="KW-0328">Glycosyltransferase</keyword>
<gene>
    <name evidence="11" type="ORF">CLV47_10117</name>
</gene>
<dbReference type="EC" id="2.4.1.250" evidence="2 8"/>
<evidence type="ECO:0000259" key="10">
    <source>
        <dbReference type="Pfam" id="PF13439"/>
    </source>
</evidence>
<evidence type="ECO:0000256" key="6">
    <source>
        <dbReference type="ARBA" id="ARBA00022842"/>
    </source>
</evidence>
<accession>A0A2T1A5L1</accession>
<dbReference type="Proteomes" id="UP000237752">
    <property type="component" value="Unassembled WGS sequence"/>
</dbReference>
<dbReference type="Gene3D" id="3.40.50.2000">
    <property type="entry name" value="Glycogen Phosphorylase B"/>
    <property type="match status" value="2"/>
</dbReference>
<dbReference type="GO" id="GO:0046872">
    <property type="term" value="F:metal ion binding"/>
    <property type="evidence" value="ECO:0007669"/>
    <property type="project" value="UniProtKB-KW"/>
</dbReference>
<dbReference type="InterPro" id="IPR028098">
    <property type="entry name" value="Glyco_trans_4-like_N"/>
</dbReference>
<evidence type="ECO:0000313" key="12">
    <source>
        <dbReference type="Proteomes" id="UP000237752"/>
    </source>
</evidence>
<evidence type="ECO:0000256" key="3">
    <source>
        <dbReference type="ARBA" id="ARBA00022676"/>
    </source>
</evidence>
<evidence type="ECO:0000259" key="9">
    <source>
        <dbReference type="Pfam" id="PF00534"/>
    </source>
</evidence>
<dbReference type="InterPro" id="IPR017814">
    <property type="entry name" value="Mycothiol_biosynthesis_MshA"/>
</dbReference>
<comment type="similarity">
    <text evidence="1">Belongs to the glycosyltransferase group 1 family. MshA subfamily.</text>
</comment>
<evidence type="ECO:0000256" key="4">
    <source>
        <dbReference type="ARBA" id="ARBA00022679"/>
    </source>
</evidence>
<evidence type="ECO:0000256" key="5">
    <source>
        <dbReference type="ARBA" id="ARBA00022723"/>
    </source>
</evidence>
<dbReference type="InterPro" id="IPR001296">
    <property type="entry name" value="Glyco_trans_1"/>
</dbReference>
<reference evidence="11 12" key="1">
    <citation type="submission" date="2018-03" db="EMBL/GenBank/DDBJ databases">
        <title>Genomic Encyclopedia of Archaeal and Bacterial Type Strains, Phase II (KMG-II): from individual species to whole genera.</title>
        <authorList>
            <person name="Goeker M."/>
        </authorList>
    </citation>
    <scope>NUCLEOTIDE SEQUENCE [LARGE SCALE GENOMIC DNA]</scope>
    <source>
        <strain evidence="11 12">DSM 100065</strain>
    </source>
</reference>
<dbReference type="EMBL" id="PVUE01000001">
    <property type="protein sequence ID" value="PRZ43893.1"/>
    <property type="molecule type" value="Genomic_DNA"/>
</dbReference>
<evidence type="ECO:0000256" key="8">
    <source>
        <dbReference type="NCBIfam" id="TIGR03449"/>
    </source>
</evidence>
<keyword evidence="5" id="KW-0479">Metal-binding</keyword>
<proteinExistence type="inferred from homology"/>
<dbReference type="GO" id="GO:0102710">
    <property type="term" value="F:D-inositol-3-phosphate glycosyltransferase activity"/>
    <property type="evidence" value="ECO:0007669"/>
    <property type="project" value="UniProtKB-EC"/>
</dbReference>
<feature type="domain" description="Glycosyltransferase subfamily 4-like N-terminal" evidence="10">
    <location>
        <begin position="18"/>
        <end position="190"/>
    </location>
</feature>
<dbReference type="PANTHER" id="PTHR45947">
    <property type="entry name" value="SULFOQUINOVOSYL TRANSFERASE SQD2"/>
    <property type="match status" value="1"/>
</dbReference>
<comment type="catalytic activity">
    <reaction evidence="7">
        <text>1D-myo-inositol 3-phosphate + UDP-N-acetyl-alpha-D-glucosamine = 1D-myo-inositol 2-acetamido-2-deoxy-alpha-D-glucopyranoside 3-phosphate + UDP + H(+)</text>
        <dbReference type="Rhea" id="RHEA:26188"/>
        <dbReference type="ChEBI" id="CHEBI:15378"/>
        <dbReference type="ChEBI" id="CHEBI:57705"/>
        <dbReference type="ChEBI" id="CHEBI:58223"/>
        <dbReference type="ChEBI" id="CHEBI:58401"/>
        <dbReference type="ChEBI" id="CHEBI:58892"/>
        <dbReference type="EC" id="2.4.1.250"/>
    </reaction>
</comment>
<sequence length="406" mass="44045">MLAMHTSPLEMPGAGDAGGLNVFVREVSERLGSRGIEVDIFTRRRDDTTPEIVDMAEGVRVIHVDAGPPESIEKEAMPRLVGRFANAIAGRMRDYDLIHSHYWLSGAVGLELASTELPLVHTMHTMAAVKNATRADGHRPETDEREDAEKAIVAAASVLTANTPEEARELRRHYHAAPSQIAIVHPGVDLHVFHPCNRPASRERLELDPDAQIVLFVGRVQPLKAPDVLIRATAELLRADPTRPLKVLILGSPSGPQPQWAATLPELARELGLSGVPDRPDVVTFARHVPRDELQSWYCASDLVAVPSYNESFGLVAMEAQACGRAVVATDVGGLRHAVLRERTGVLVDGHAPEDWAAAIGSVLDDQPRRLQMERAAAGHAAGFSWDNTASAMIEAYCAAVGLRRL</sequence>
<keyword evidence="4 11" id="KW-0808">Transferase</keyword>
<evidence type="ECO:0000256" key="1">
    <source>
        <dbReference type="ARBA" id="ARBA00008449"/>
    </source>
</evidence>
<protein>
    <recommendedName>
        <fullName evidence="2 8">D-inositol-3-phosphate glycosyltransferase</fullName>
        <ecNumber evidence="2 8">2.4.1.250</ecNumber>
    </recommendedName>
</protein>
<dbReference type="AlphaFoldDB" id="A0A2T1A5L1"/>
<feature type="domain" description="Glycosyl transferase family 1" evidence="9">
    <location>
        <begin position="198"/>
        <end position="377"/>
    </location>
</feature>
<keyword evidence="12" id="KW-1185">Reference proteome</keyword>
<dbReference type="GO" id="GO:0010125">
    <property type="term" value="P:mycothiol biosynthetic process"/>
    <property type="evidence" value="ECO:0007669"/>
    <property type="project" value="UniProtKB-UniRule"/>
</dbReference>